<organism evidence="7 8">
    <name type="scientific">Torulaspora delbrueckii</name>
    <name type="common">Yeast</name>
    <name type="synonym">Candida colliculosa</name>
    <dbReference type="NCBI Taxonomy" id="4950"/>
    <lineage>
        <taxon>Eukaryota</taxon>
        <taxon>Fungi</taxon>
        <taxon>Dikarya</taxon>
        <taxon>Ascomycota</taxon>
        <taxon>Saccharomycotina</taxon>
        <taxon>Saccharomycetes</taxon>
        <taxon>Saccharomycetales</taxon>
        <taxon>Saccharomycetaceae</taxon>
        <taxon>Torulaspora</taxon>
    </lineage>
</organism>
<dbReference type="GO" id="GO:0071004">
    <property type="term" value="C:U2-type prespliceosome"/>
    <property type="evidence" value="ECO:0007669"/>
    <property type="project" value="EnsemblFungi"/>
</dbReference>
<dbReference type="GO" id="GO:0005685">
    <property type="term" value="C:U1 snRNP"/>
    <property type="evidence" value="ECO:0007669"/>
    <property type="project" value="EnsemblFungi"/>
</dbReference>
<dbReference type="OrthoDB" id="10265668at2759"/>
<sequence length="638" mass="75220">MKGSGNECDVVGGNLNALDGLESSFLRDNSQLVEAYENIDWKSVQSLNALVGSVEQVVIKYKNPNEKIKRAIETIYLQLLQRYPLFFGYWKRFTAVQYQLNGLAKSIATLGKAVEAFPNSLELWCDYLNVLCANNAGEVELIRKNFRIAKDRVGYQFLSHPFWDKYIDFETKHEAWDHLSDIYAELVTIPIHQYAKYGTAYKSFLISANSPKKEPDLEVKLRNTQKIVSLIWPFESKIKQSFFNITPVSEEELSNWDEYLKFLTHNQLKHSFSSKLIKATFERCLVPCLYYEHYWIMYADWSEQVQPLDLHTNIELYQRGMSMLPMNLRQFRFKFLTFLQKNYRNEKDYIFLIFGQTISSIIKLYPYEALLLTEYLAMLRRHRCGTSIDEDDKVIYDQLTSYSKELESAIKNYINHTVDKNALLQCLINDLNLPIIVVELIKTTWLVLKNTMQTRKYFNFYSKNRLFQSSVAFWLTYYKFEKSNQNFARLNKFVNDLGVEIFLPLTIMNDILNDYRSFYLANSNAGVYQTVRNGDDGGSEFHMMDPILLIQLKLNNPQWYPGRYKQSLDWHRSREFRENGHPNILDDKPQISNTVLDQTTKIFGNRQLPLPTFRNLERINQPLKHDDIFSKYYLDTNR</sequence>
<evidence type="ECO:0000313" key="7">
    <source>
        <dbReference type="EMBL" id="CCE92878.1"/>
    </source>
</evidence>
<dbReference type="HOGENOM" id="CLU_024449_0_0_1"/>
<evidence type="ECO:0000256" key="4">
    <source>
        <dbReference type="ARBA" id="ARBA00023187"/>
    </source>
</evidence>
<dbReference type="EMBL" id="HE616747">
    <property type="protein sequence ID" value="CCE92878.1"/>
    <property type="molecule type" value="Genomic_DNA"/>
</dbReference>
<dbReference type="KEGG" id="tdl:TDEL_0F00670"/>
<protein>
    <recommendedName>
        <fullName evidence="9">Suppressor of forked domain-containing protein</fullName>
    </recommendedName>
</protein>
<dbReference type="FunCoup" id="G8ZW84">
    <property type="interactions" value="222"/>
</dbReference>
<dbReference type="InterPro" id="IPR011990">
    <property type="entry name" value="TPR-like_helical_dom_sf"/>
</dbReference>
<dbReference type="Proteomes" id="UP000005627">
    <property type="component" value="Chromosome 6"/>
</dbReference>
<keyword evidence="3" id="KW-0677">Repeat</keyword>
<dbReference type="PANTHER" id="PTHR17204:SF5">
    <property type="entry name" value="PRE-MRNA-PROCESSING FACTOR 39"/>
    <property type="match status" value="1"/>
</dbReference>
<dbReference type="Pfam" id="PF23240">
    <property type="entry name" value="HAT_PRP39_N"/>
    <property type="match status" value="1"/>
</dbReference>
<gene>
    <name evidence="7" type="primary">TDEL0F00670</name>
    <name evidence="7" type="ORF">TDEL_0F00670</name>
</gene>
<keyword evidence="8" id="KW-1185">Reference proteome</keyword>
<keyword evidence="4" id="KW-0508">mRNA splicing</keyword>
<accession>G8ZW84</accession>
<dbReference type="SUPFAM" id="SSF48452">
    <property type="entry name" value="TPR-like"/>
    <property type="match status" value="1"/>
</dbReference>
<dbReference type="SMART" id="SM00386">
    <property type="entry name" value="HAT"/>
    <property type="match status" value="5"/>
</dbReference>
<evidence type="ECO:0000313" key="8">
    <source>
        <dbReference type="Proteomes" id="UP000005627"/>
    </source>
</evidence>
<dbReference type="InParanoid" id="G8ZW84"/>
<dbReference type="GO" id="GO:0030627">
    <property type="term" value="F:pre-mRNA 5'-splice site binding"/>
    <property type="evidence" value="ECO:0007669"/>
    <property type="project" value="EnsemblFungi"/>
</dbReference>
<dbReference type="GO" id="GO:0000243">
    <property type="term" value="C:commitment complex"/>
    <property type="evidence" value="ECO:0007669"/>
    <property type="project" value="EnsemblFungi"/>
</dbReference>
<evidence type="ECO:0008006" key="9">
    <source>
        <dbReference type="Google" id="ProtNLM"/>
    </source>
</evidence>
<dbReference type="InterPro" id="IPR003107">
    <property type="entry name" value="HAT"/>
</dbReference>
<proteinExistence type="inferred from homology"/>
<evidence type="ECO:0000256" key="1">
    <source>
        <dbReference type="ARBA" id="ARBA00004123"/>
    </source>
</evidence>
<comment type="subcellular location">
    <subcellularLocation>
        <location evidence="1">Nucleus</location>
    </subcellularLocation>
</comment>
<dbReference type="Gene3D" id="1.25.40.10">
    <property type="entry name" value="Tetratricopeptide repeat domain"/>
    <property type="match status" value="2"/>
</dbReference>
<keyword evidence="5" id="KW-0539">Nucleus</keyword>
<dbReference type="RefSeq" id="XP_003682089.1">
    <property type="nucleotide sequence ID" value="XM_003682041.1"/>
</dbReference>
<dbReference type="STRING" id="1076872.G8ZW84"/>
<evidence type="ECO:0000256" key="6">
    <source>
        <dbReference type="ARBA" id="ARBA00038019"/>
    </source>
</evidence>
<name>G8ZW84_TORDE</name>
<keyword evidence="2" id="KW-0507">mRNA processing</keyword>
<comment type="similarity">
    <text evidence="6">Belongs to the PRP39 family.</text>
</comment>
<dbReference type="GeneID" id="11501180"/>
<dbReference type="AlphaFoldDB" id="G8ZW84"/>
<reference evidence="7 8" key="1">
    <citation type="journal article" date="2011" name="Proc. Natl. Acad. Sci. U.S.A.">
        <title>Evolutionary erosion of yeast sex chromosomes by mating-type switching accidents.</title>
        <authorList>
            <person name="Gordon J.L."/>
            <person name="Armisen D."/>
            <person name="Proux-Wera E."/>
            <person name="Oheigeartaigh S.S."/>
            <person name="Byrne K.P."/>
            <person name="Wolfe K.H."/>
        </authorList>
    </citation>
    <scope>NUCLEOTIDE SEQUENCE [LARGE SCALE GENOMIC DNA]</scope>
    <source>
        <strain evidence="8">ATCC 10662 / CBS 1146 / NBRC 0425 / NCYC 2629 / NRRL Y-866</strain>
    </source>
</reference>
<evidence type="ECO:0000256" key="3">
    <source>
        <dbReference type="ARBA" id="ARBA00022737"/>
    </source>
</evidence>
<dbReference type="GO" id="GO:0000395">
    <property type="term" value="P:mRNA 5'-splice site recognition"/>
    <property type="evidence" value="ECO:0007669"/>
    <property type="project" value="EnsemblFungi"/>
</dbReference>
<evidence type="ECO:0000256" key="5">
    <source>
        <dbReference type="ARBA" id="ARBA00023242"/>
    </source>
</evidence>
<dbReference type="InterPro" id="IPR059164">
    <property type="entry name" value="HAT_PRP39_C"/>
</dbReference>
<dbReference type="PANTHER" id="PTHR17204">
    <property type="entry name" value="PRE-MRNA PROCESSING PROTEIN PRP39-RELATED"/>
    <property type="match status" value="1"/>
</dbReference>
<dbReference type="eggNOG" id="KOG1258">
    <property type="taxonomic scope" value="Eukaryota"/>
</dbReference>
<evidence type="ECO:0000256" key="2">
    <source>
        <dbReference type="ARBA" id="ARBA00022664"/>
    </source>
</evidence>
<dbReference type="Pfam" id="PF23241">
    <property type="entry name" value="HAT_PRP39_C"/>
    <property type="match status" value="1"/>
</dbReference>